<gene>
    <name evidence="4" type="ORF">DPQ25_00090</name>
</gene>
<evidence type="ECO:0000313" key="4">
    <source>
        <dbReference type="EMBL" id="RAQ29960.1"/>
    </source>
</evidence>
<dbReference type="InterPro" id="IPR003695">
    <property type="entry name" value="Ppx_GppA_N"/>
</dbReference>
<dbReference type="Gene3D" id="3.30.420.150">
    <property type="entry name" value="Exopolyphosphatase. Domain 2"/>
    <property type="match status" value="1"/>
</dbReference>
<dbReference type="InterPro" id="IPR043129">
    <property type="entry name" value="ATPase_NBD"/>
</dbReference>
<feature type="domain" description="Ppx/GppA phosphatase N-terminal" evidence="2">
    <location>
        <begin position="24"/>
        <end position="285"/>
    </location>
</feature>
<dbReference type="PANTHER" id="PTHR30005">
    <property type="entry name" value="EXOPOLYPHOSPHATASE"/>
    <property type="match status" value="1"/>
</dbReference>
<keyword evidence="5" id="KW-1185">Reference proteome</keyword>
<name>A0A328UI77_9FIRM</name>
<dbReference type="Gene3D" id="3.30.420.40">
    <property type="match status" value="1"/>
</dbReference>
<proteinExistence type="inferred from homology"/>
<reference evidence="4 5" key="1">
    <citation type="submission" date="2018-06" db="EMBL/GenBank/DDBJ databases">
        <title>Noncontiguous genome sequence of Ruminococcaceae bacterium ASD2818.</title>
        <authorList>
            <person name="Chaplin A.V."/>
            <person name="Sokolova S.R."/>
            <person name="Kochetkova T.O."/>
            <person name="Goltsov A.Y."/>
            <person name="Trofimov D.Y."/>
            <person name="Efimov B.A."/>
        </authorList>
    </citation>
    <scope>NUCLEOTIDE SEQUENCE [LARGE SCALE GENOMIC DNA]</scope>
    <source>
        <strain evidence="4 5">ASD2818</strain>
    </source>
</reference>
<evidence type="ECO:0000313" key="5">
    <source>
        <dbReference type="Proteomes" id="UP000249377"/>
    </source>
</evidence>
<feature type="domain" description="Ppx/GppA phosphatase C-terminal" evidence="3">
    <location>
        <begin position="327"/>
        <end position="481"/>
    </location>
</feature>
<protein>
    <submittedName>
        <fullName evidence="4">Phosphatase</fullName>
    </submittedName>
</protein>
<dbReference type="InterPro" id="IPR050273">
    <property type="entry name" value="GppA/Ppx_hydrolase"/>
</dbReference>
<comment type="similarity">
    <text evidence="1">Belongs to the GppA/Ppx family.</text>
</comment>
<dbReference type="SUPFAM" id="SSF53067">
    <property type="entry name" value="Actin-like ATPase domain"/>
    <property type="match status" value="2"/>
</dbReference>
<dbReference type="Proteomes" id="UP000249377">
    <property type="component" value="Unassembled WGS sequence"/>
</dbReference>
<organism evidence="4 5">
    <name type="scientific">Hydrogeniiclostridium mannosilyticum</name>
    <dbReference type="NCBI Taxonomy" id="2764322"/>
    <lineage>
        <taxon>Bacteria</taxon>
        <taxon>Bacillati</taxon>
        <taxon>Bacillota</taxon>
        <taxon>Clostridia</taxon>
        <taxon>Eubacteriales</taxon>
        <taxon>Acutalibacteraceae</taxon>
        <taxon>Hydrogeniiclostridium</taxon>
    </lineage>
</organism>
<dbReference type="Pfam" id="PF02541">
    <property type="entry name" value="Ppx-GppA"/>
    <property type="match status" value="1"/>
</dbReference>
<dbReference type="CDD" id="cd24006">
    <property type="entry name" value="ASKHA_NBD_PPX_GppA"/>
    <property type="match status" value="1"/>
</dbReference>
<dbReference type="Gene3D" id="1.10.3210.10">
    <property type="entry name" value="Hypothetical protein af1432"/>
    <property type="match status" value="1"/>
</dbReference>
<evidence type="ECO:0000259" key="2">
    <source>
        <dbReference type="Pfam" id="PF02541"/>
    </source>
</evidence>
<evidence type="ECO:0000256" key="1">
    <source>
        <dbReference type="ARBA" id="ARBA00007125"/>
    </source>
</evidence>
<sequence>MNRKKSSKAAAVIDIGSNMIKMGISQIQKGEITQLDYLEYPLSLGHEVFAEGKISFESLRELSKILRGFCEVMEEYGVSKYRVVSTTALREAENKAFIADQLKIQNHMDVEVFEDDQEKTLIYFEILKTVDVSELGTCLISHIGAGSIGLAIYDGQQMRSSQNIPMGALKLHDMLGSIQDRTDDFYTVVAEYLNVIMRHNNISSLENINNLILAGNEIQLIAKICGVEPQENRYILESKRVRKLFREIRSCSTEKISYLYGLNEETAELLYSALAIYVRLIRLTKVEFIIAPRVELWNAVTRELLAPQSVAQYEEHVRRCALSCAAMVAKTYHCSSEHAELTHRFACKIFDKMKGAHGLNQRKRLILELATILHECGHYVNSKRHLISTFDLIKNIDIYGMTDNEMLYIAYVSRYNEYDVPSFEESEFQSLSDEERLVISKLVAIFLVANSLDKSQKQKLSDIKVKLAGDNLIITAESNENLFLEKWAFEQSAPLFKEVFGVTPQLIVKSFLID</sequence>
<dbReference type="InterPro" id="IPR048950">
    <property type="entry name" value="Ppx_GppA_C"/>
</dbReference>
<dbReference type="AlphaFoldDB" id="A0A328UI77"/>
<accession>A0A328UI77</accession>
<comment type="caution">
    <text evidence="4">The sequence shown here is derived from an EMBL/GenBank/DDBJ whole genome shotgun (WGS) entry which is preliminary data.</text>
</comment>
<evidence type="ECO:0000259" key="3">
    <source>
        <dbReference type="Pfam" id="PF21447"/>
    </source>
</evidence>
<dbReference type="Pfam" id="PF21447">
    <property type="entry name" value="Ppx-GppA_III"/>
    <property type="match status" value="1"/>
</dbReference>
<dbReference type="GO" id="GO:0016462">
    <property type="term" value="F:pyrophosphatase activity"/>
    <property type="evidence" value="ECO:0007669"/>
    <property type="project" value="TreeGrafter"/>
</dbReference>
<dbReference type="SUPFAM" id="SSF109604">
    <property type="entry name" value="HD-domain/PDEase-like"/>
    <property type="match status" value="1"/>
</dbReference>
<dbReference type="RefSeq" id="WP_112331156.1">
    <property type="nucleotide sequence ID" value="NZ_JADPHD010000001.1"/>
</dbReference>
<dbReference type="PANTHER" id="PTHR30005:SF0">
    <property type="entry name" value="RETROGRADE REGULATION PROTEIN 2"/>
    <property type="match status" value="1"/>
</dbReference>
<dbReference type="EMBL" id="QLYR01000001">
    <property type="protein sequence ID" value="RAQ29960.1"/>
    <property type="molecule type" value="Genomic_DNA"/>
</dbReference>